<sequence>MEKIKTFIETHFLNPKDDDISDIISLIQDVHTENLGITDFNKGTLAISDDENENSVYSFSIPNEGVSKQKIKSFISKLFQGTPRWNSPRTIYNAAPPPLQTTIAVKLLTALYNPNLALHTASGKSLNTEQKVIKAISKYAGWDETIAGGIFTWGGKATTMYAIKLGLSRCCQNSSKQGVKEDVVVISTDAGHPSHISDAEWLGIGSSNVIRLGADENTKVDLIQLEKTMRSCIVEGKKIAAIIISGGTTNDMIVDPIDRVIKLRDSLVKEFSMEYTPHVHVDAVVGFPWLFFKDYDFSKNEIGISTPAINRIKKVLDDLKYIDQADSFGIDFHKMGFCPYISSLFMLKDGRTFSEKRKDIFNWPFFYSMESSRPADGPNTAYIALNTLGIEGFQRIIAHLTENAIHLSELLDKNEEFELINTMCQGTASLFLPRVPKGVYFENFDTEIKVRNEYASTFIERLNKLGNPYYIDKIPSNATGSQQVPFTSLKTFTMSPFSTKESNEEFINFLKKLKKEIDADFNFGNKQNNFQEEKHPLK</sequence>
<dbReference type="PANTHER" id="PTHR45677">
    <property type="entry name" value="GLUTAMATE DECARBOXYLASE-RELATED"/>
    <property type="match status" value="1"/>
</dbReference>
<dbReference type="Proteomes" id="UP000177763">
    <property type="component" value="Unassembled WGS sequence"/>
</dbReference>
<dbReference type="InterPro" id="IPR015422">
    <property type="entry name" value="PyrdxlP-dep_Trfase_small"/>
</dbReference>
<proteinExistence type="inferred from homology"/>
<dbReference type="Gene3D" id="3.40.640.10">
    <property type="entry name" value="Type I PLP-dependent aspartate aminotransferase-like (Major domain)"/>
    <property type="match status" value="1"/>
</dbReference>
<evidence type="ECO:0000256" key="1">
    <source>
        <dbReference type="ARBA" id="ARBA00009533"/>
    </source>
</evidence>
<evidence type="ECO:0000256" key="2">
    <source>
        <dbReference type="ARBA" id="ARBA00022793"/>
    </source>
</evidence>
<keyword evidence="2" id="KW-0210">Decarboxylase</keyword>
<dbReference type="AlphaFoldDB" id="A0A1F4VIE7"/>
<dbReference type="PANTHER" id="PTHR45677:SF8">
    <property type="entry name" value="CYSTEINE SULFINIC ACID DECARBOXYLASE"/>
    <property type="match status" value="1"/>
</dbReference>
<evidence type="ECO:0008006" key="5">
    <source>
        <dbReference type="Google" id="ProtNLM"/>
    </source>
</evidence>
<name>A0A1F4VIE7_UNCKA</name>
<dbReference type="Gene3D" id="3.90.1150.10">
    <property type="entry name" value="Aspartate Aminotransferase, domain 1"/>
    <property type="match status" value="1"/>
</dbReference>
<protein>
    <recommendedName>
        <fullName evidence="5">Pyridoxal-dependent decarboxylase</fullName>
    </recommendedName>
</protein>
<organism evidence="3 4">
    <name type="scientific">candidate division WWE3 bacterium RIFCSPLOWO2_12_FULL_36_10</name>
    <dbReference type="NCBI Taxonomy" id="1802630"/>
    <lineage>
        <taxon>Bacteria</taxon>
        <taxon>Katanobacteria</taxon>
    </lineage>
</organism>
<comment type="similarity">
    <text evidence="1">Belongs to the group II decarboxylase family.</text>
</comment>
<dbReference type="SUPFAM" id="SSF53383">
    <property type="entry name" value="PLP-dependent transferases"/>
    <property type="match status" value="1"/>
</dbReference>
<accession>A0A1F4VIE7</accession>
<comment type="caution">
    <text evidence="3">The sequence shown here is derived from an EMBL/GenBank/DDBJ whole genome shotgun (WGS) entry which is preliminary data.</text>
</comment>
<dbReference type="GO" id="GO:0016831">
    <property type="term" value="F:carboxy-lyase activity"/>
    <property type="evidence" value="ECO:0007669"/>
    <property type="project" value="UniProtKB-KW"/>
</dbReference>
<evidence type="ECO:0000313" key="3">
    <source>
        <dbReference type="EMBL" id="OGC56523.1"/>
    </source>
</evidence>
<dbReference type="InterPro" id="IPR015421">
    <property type="entry name" value="PyrdxlP-dep_Trfase_major"/>
</dbReference>
<dbReference type="EMBL" id="MEVN01000035">
    <property type="protein sequence ID" value="OGC56523.1"/>
    <property type="molecule type" value="Genomic_DNA"/>
</dbReference>
<dbReference type="STRING" id="1802630.A3H26_04225"/>
<evidence type="ECO:0000313" key="4">
    <source>
        <dbReference type="Proteomes" id="UP000177763"/>
    </source>
</evidence>
<dbReference type="GO" id="GO:0005737">
    <property type="term" value="C:cytoplasm"/>
    <property type="evidence" value="ECO:0007669"/>
    <property type="project" value="TreeGrafter"/>
</dbReference>
<reference evidence="3 4" key="1">
    <citation type="journal article" date="2016" name="Nat. Commun.">
        <title>Thousands of microbial genomes shed light on interconnected biogeochemical processes in an aquifer system.</title>
        <authorList>
            <person name="Anantharaman K."/>
            <person name="Brown C.T."/>
            <person name="Hug L.A."/>
            <person name="Sharon I."/>
            <person name="Castelle C.J."/>
            <person name="Probst A.J."/>
            <person name="Thomas B.C."/>
            <person name="Singh A."/>
            <person name="Wilkins M.J."/>
            <person name="Karaoz U."/>
            <person name="Brodie E.L."/>
            <person name="Williams K.H."/>
            <person name="Hubbard S.S."/>
            <person name="Banfield J.F."/>
        </authorList>
    </citation>
    <scope>NUCLEOTIDE SEQUENCE [LARGE SCALE GENOMIC DNA]</scope>
</reference>
<gene>
    <name evidence="3" type="ORF">A3H26_04225</name>
</gene>
<keyword evidence="2" id="KW-0456">Lyase</keyword>
<dbReference type="InterPro" id="IPR015424">
    <property type="entry name" value="PyrdxlP-dep_Trfase"/>
</dbReference>